<evidence type="ECO:0000256" key="4">
    <source>
        <dbReference type="ARBA" id="ARBA00022842"/>
    </source>
</evidence>
<keyword evidence="8" id="KW-1185">Reference proteome</keyword>
<keyword evidence="3 5" id="KW-0378">Hydrolase</keyword>
<name>A0ABV6WRD8_9ACTN</name>
<dbReference type="CDD" id="cd18876">
    <property type="entry name" value="NUDIX_Hydrolase"/>
    <property type="match status" value="1"/>
</dbReference>
<reference evidence="7 8" key="1">
    <citation type="submission" date="2024-09" db="EMBL/GenBank/DDBJ databases">
        <authorList>
            <person name="Lee S.D."/>
        </authorList>
    </citation>
    <scope>NUCLEOTIDE SEQUENCE [LARGE SCALE GENOMIC DNA]</scope>
    <source>
        <strain evidence="7 8">N1-12</strain>
    </source>
</reference>
<dbReference type="InterPro" id="IPR000086">
    <property type="entry name" value="NUDIX_hydrolase_dom"/>
</dbReference>
<feature type="domain" description="Nudix hydrolase" evidence="6">
    <location>
        <begin position="17"/>
        <end position="155"/>
    </location>
</feature>
<organism evidence="7 8">
    <name type="scientific">Streptacidiphilus alkalitolerans</name>
    <dbReference type="NCBI Taxonomy" id="3342712"/>
    <lineage>
        <taxon>Bacteria</taxon>
        <taxon>Bacillati</taxon>
        <taxon>Actinomycetota</taxon>
        <taxon>Actinomycetes</taxon>
        <taxon>Kitasatosporales</taxon>
        <taxon>Streptomycetaceae</taxon>
        <taxon>Streptacidiphilus</taxon>
    </lineage>
</organism>
<dbReference type="PROSITE" id="PS00893">
    <property type="entry name" value="NUDIX_BOX"/>
    <property type="match status" value="1"/>
</dbReference>
<evidence type="ECO:0000256" key="1">
    <source>
        <dbReference type="ARBA" id="ARBA00001946"/>
    </source>
</evidence>
<dbReference type="SUPFAM" id="SSF55811">
    <property type="entry name" value="Nudix"/>
    <property type="match status" value="1"/>
</dbReference>
<evidence type="ECO:0000256" key="5">
    <source>
        <dbReference type="RuleBase" id="RU003476"/>
    </source>
</evidence>
<gene>
    <name evidence="7" type="ORF">ACEZCY_36100</name>
</gene>
<evidence type="ECO:0000256" key="2">
    <source>
        <dbReference type="ARBA" id="ARBA00005582"/>
    </source>
</evidence>
<accession>A0ABV6WRD8</accession>
<comment type="similarity">
    <text evidence="2 5">Belongs to the Nudix hydrolase family.</text>
</comment>
<sequence length="171" mass="17995">MSDAVPLDLEAYDRALPRKRMAAGVLFLDAGGRVLLVDPVYKATWDIPGGVVDADEAPGQAAVREVQEELGLTLPLGPLLVVDWIPPGAGSSISVASEGLMMVFDGGILAVEQVAAIVLQNTELRGWAFVGADALDDFVHDRMARRLRAAIGARQAGAAVYLENGFEPGSV</sequence>
<dbReference type="InterPro" id="IPR015797">
    <property type="entry name" value="NUDIX_hydrolase-like_dom_sf"/>
</dbReference>
<dbReference type="EMBL" id="JBHFAA010000025">
    <property type="protein sequence ID" value="MFC1428600.1"/>
    <property type="molecule type" value="Genomic_DNA"/>
</dbReference>
<dbReference type="Pfam" id="PF00293">
    <property type="entry name" value="NUDIX"/>
    <property type="match status" value="1"/>
</dbReference>
<keyword evidence="4" id="KW-0460">Magnesium</keyword>
<dbReference type="RefSeq" id="WP_380528093.1">
    <property type="nucleotide sequence ID" value="NZ_JBHFAA010000025.1"/>
</dbReference>
<dbReference type="PRINTS" id="PR00502">
    <property type="entry name" value="NUDIXFAMILY"/>
</dbReference>
<dbReference type="InterPro" id="IPR020084">
    <property type="entry name" value="NUDIX_hydrolase_CS"/>
</dbReference>
<evidence type="ECO:0000313" key="7">
    <source>
        <dbReference type="EMBL" id="MFC1428600.1"/>
    </source>
</evidence>
<evidence type="ECO:0000313" key="8">
    <source>
        <dbReference type="Proteomes" id="UP001592529"/>
    </source>
</evidence>
<dbReference type="Gene3D" id="3.90.79.10">
    <property type="entry name" value="Nucleoside Triphosphate Pyrophosphohydrolase"/>
    <property type="match status" value="1"/>
</dbReference>
<evidence type="ECO:0000259" key="6">
    <source>
        <dbReference type="PROSITE" id="PS51462"/>
    </source>
</evidence>
<dbReference type="Proteomes" id="UP001592529">
    <property type="component" value="Unassembled WGS sequence"/>
</dbReference>
<comment type="caution">
    <text evidence="7">The sequence shown here is derived from an EMBL/GenBank/DDBJ whole genome shotgun (WGS) entry which is preliminary data.</text>
</comment>
<proteinExistence type="inferred from homology"/>
<dbReference type="PANTHER" id="PTHR43046">
    <property type="entry name" value="GDP-MANNOSE MANNOSYL HYDROLASE"/>
    <property type="match status" value="1"/>
</dbReference>
<comment type="cofactor">
    <cofactor evidence="1">
        <name>Mg(2+)</name>
        <dbReference type="ChEBI" id="CHEBI:18420"/>
    </cofactor>
</comment>
<protein>
    <submittedName>
        <fullName evidence="7">NUDIX domain-containing protein</fullName>
    </submittedName>
</protein>
<evidence type="ECO:0000256" key="3">
    <source>
        <dbReference type="ARBA" id="ARBA00022801"/>
    </source>
</evidence>
<dbReference type="PANTHER" id="PTHR43046:SF12">
    <property type="entry name" value="GDP-MANNOSE MANNOSYL HYDROLASE"/>
    <property type="match status" value="1"/>
</dbReference>
<dbReference type="PROSITE" id="PS51462">
    <property type="entry name" value="NUDIX"/>
    <property type="match status" value="1"/>
</dbReference>
<dbReference type="InterPro" id="IPR020476">
    <property type="entry name" value="Nudix_hydrolase"/>
</dbReference>